<comment type="caution">
    <text evidence="2">The sequence shown here is derived from an EMBL/GenBank/DDBJ whole genome shotgun (WGS) entry which is preliminary data.</text>
</comment>
<dbReference type="EMBL" id="JACORT010000002">
    <property type="protein sequence ID" value="MBC5782853.1"/>
    <property type="molecule type" value="Genomic_DNA"/>
</dbReference>
<organism evidence="2 3">
    <name type="scientific">Ramlibacter cellulosilyticus</name>
    <dbReference type="NCBI Taxonomy" id="2764187"/>
    <lineage>
        <taxon>Bacteria</taxon>
        <taxon>Pseudomonadati</taxon>
        <taxon>Pseudomonadota</taxon>
        <taxon>Betaproteobacteria</taxon>
        <taxon>Burkholderiales</taxon>
        <taxon>Comamonadaceae</taxon>
        <taxon>Ramlibacter</taxon>
    </lineage>
</organism>
<dbReference type="InterPro" id="IPR005122">
    <property type="entry name" value="Uracil-DNA_glycosylase-like"/>
</dbReference>
<keyword evidence="3" id="KW-1185">Reference proteome</keyword>
<reference evidence="2" key="1">
    <citation type="submission" date="2020-08" db="EMBL/GenBank/DDBJ databases">
        <title>Ramlibacter sp. USB13 16S ribosomal RNA gene genome sequencing and assembly.</title>
        <authorList>
            <person name="Kang M."/>
        </authorList>
    </citation>
    <scope>NUCLEOTIDE SEQUENCE</scope>
    <source>
        <strain evidence="2">USB13</strain>
    </source>
</reference>
<dbReference type="SUPFAM" id="SSF52141">
    <property type="entry name" value="Uracil-DNA glycosylase-like"/>
    <property type="match status" value="1"/>
</dbReference>
<feature type="domain" description="Uracil-DNA glycosylase-like" evidence="1">
    <location>
        <begin position="146"/>
        <end position="229"/>
    </location>
</feature>
<evidence type="ECO:0000313" key="3">
    <source>
        <dbReference type="Proteomes" id="UP000608513"/>
    </source>
</evidence>
<accession>A0A923MQ86</accession>
<evidence type="ECO:0000313" key="2">
    <source>
        <dbReference type="EMBL" id="MBC5782853.1"/>
    </source>
</evidence>
<dbReference type="Pfam" id="PF03167">
    <property type="entry name" value="UDG"/>
    <property type="match status" value="1"/>
</dbReference>
<name>A0A923MQ86_9BURK</name>
<proteinExistence type="predicted"/>
<dbReference type="Proteomes" id="UP000608513">
    <property type="component" value="Unassembled WGS sequence"/>
</dbReference>
<dbReference type="AlphaFoldDB" id="A0A923MQ86"/>
<dbReference type="InterPro" id="IPR036895">
    <property type="entry name" value="Uracil-DNA_glycosylase-like_sf"/>
</dbReference>
<sequence>MSMELDPRQRAMLEEMGIRLFWPESAPVEVEEPVLARAQPAVEVPVARPRPDVRVPEAAPVVRPAAPAVPAGTALPGIDLLAWDPAARAVRGPVDPASAADLQGGWLVLCDASESEGEPAMQAARLLDGMLAALALPAGEKVCIARVPAMRASDAGQDAVLRRPVALLRPKIILAMGRASPQVLLQTTEPVGKLRGRVHRCDDVPVVVTYPPAYLLRNLPDKAKAWADLVLALSVLRGAT</sequence>
<evidence type="ECO:0000259" key="1">
    <source>
        <dbReference type="Pfam" id="PF03167"/>
    </source>
</evidence>
<dbReference type="Gene3D" id="3.40.470.10">
    <property type="entry name" value="Uracil-DNA glycosylase-like domain"/>
    <property type="match status" value="1"/>
</dbReference>
<gene>
    <name evidence="2" type="ORF">H8N03_07830</name>
</gene>
<protein>
    <submittedName>
        <fullName evidence="2">Uracil-DNA glycosylase</fullName>
    </submittedName>
</protein>